<accession>A0A841Q0F3</accession>
<proteinExistence type="predicted"/>
<dbReference type="PIRSF" id="PIRSF019466">
    <property type="entry name" value="EutH"/>
    <property type="match status" value="1"/>
</dbReference>
<keyword evidence="3" id="KW-1185">Reference proteome</keyword>
<feature type="transmembrane region" description="Helical" evidence="1">
    <location>
        <begin position="169"/>
        <end position="189"/>
    </location>
</feature>
<feature type="transmembrane region" description="Helical" evidence="1">
    <location>
        <begin position="106"/>
        <end position="131"/>
    </location>
</feature>
<keyword evidence="1" id="KW-0812">Transmembrane</keyword>
<dbReference type="Proteomes" id="UP000568839">
    <property type="component" value="Unassembled WGS sequence"/>
</dbReference>
<comment type="caution">
    <text evidence="2">The sequence shown here is derived from an EMBL/GenBank/DDBJ whole genome shotgun (WGS) entry which is preliminary data.</text>
</comment>
<dbReference type="GO" id="GO:0005886">
    <property type="term" value="C:plasma membrane"/>
    <property type="evidence" value="ECO:0007669"/>
    <property type="project" value="TreeGrafter"/>
</dbReference>
<feature type="transmembrane region" description="Helical" evidence="1">
    <location>
        <begin position="331"/>
        <end position="353"/>
    </location>
</feature>
<feature type="transmembrane region" description="Helical" evidence="1">
    <location>
        <begin position="237"/>
        <end position="256"/>
    </location>
</feature>
<dbReference type="PANTHER" id="PTHR40089">
    <property type="entry name" value="ETHANOLAMINE UTILIZATION PROTEIN EUTH"/>
    <property type="match status" value="1"/>
</dbReference>
<protein>
    <submittedName>
        <fullName evidence="2">Ethanolamine transporter</fullName>
    </submittedName>
</protein>
<dbReference type="EMBL" id="JACHHJ010000004">
    <property type="protein sequence ID" value="MBB6450942.1"/>
    <property type="molecule type" value="Genomic_DNA"/>
</dbReference>
<dbReference type="GO" id="GO:0034228">
    <property type="term" value="F:ethanolamine transmembrane transporter activity"/>
    <property type="evidence" value="ECO:0007669"/>
    <property type="project" value="InterPro"/>
</dbReference>
<keyword evidence="1" id="KW-0472">Membrane</keyword>
<dbReference type="InterPro" id="IPR007441">
    <property type="entry name" value="EutH"/>
</dbReference>
<sequence>MDINQVILFVMILSLTVSAVDYIFGSQLGIGTKFLEAFRMMGPLALVIVGIVTIAPLLASGIEWVSTPLHETVGIDPAALINTFLAIDMGGHALAVELADNEATAAFAWVFLGTIYGPALSFTVPAAMGLLQKEDVPFFARGILMGLVCAPLGCFIGGLVAGLPVNMMLLNLMPAMVFSVVIGAGLIFYQEATVKIFTFLGRAVTAVAVIGIILLSIETLLPFASISGLTPLSEGMTIIGQIVLVLAGAFPLVYMLSRGLEQPLQRVGDRLGMNAEASAGLLAALAHAIPAFAMFSDMNERGKTIVAAFCVSGAFVLGGHLGFVAGVDANYVFAMVIGKLTGGMTAVTLAWVVTREKIRQK</sequence>
<dbReference type="AlphaFoldDB" id="A0A841Q0F3"/>
<evidence type="ECO:0000313" key="2">
    <source>
        <dbReference type="EMBL" id="MBB6450942.1"/>
    </source>
</evidence>
<keyword evidence="1" id="KW-1133">Transmembrane helix</keyword>
<feature type="transmembrane region" description="Helical" evidence="1">
    <location>
        <begin position="37"/>
        <end position="59"/>
    </location>
</feature>
<dbReference type="NCBIfam" id="NF011667">
    <property type="entry name" value="PRK15086.1-3"/>
    <property type="match status" value="1"/>
</dbReference>
<gene>
    <name evidence="2" type="ORF">HNR44_002932</name>
</gene>
<dbReference type="PANTHER" id="PTHR40089:SF1">
    <property type="entry name" value="ETHANOLAMINE PERMEASE EUTH-RELATED"/>
    <property type="match status" value="1"/>
</dbReference>
<evidence type="ECO:0000256" key="1">
    <source>
        <dbReference type="SAM" id="Phobius"/>
    </source>
</evidence>
<reference evidence="2 3" key="1">
    <citation type="submission" date="2020-08" db="EMBL/GenBank/DDBJ databases">
        <title>Genomic Encyclopedia of Type Strains, Phase IV (KMG-IV): sequencing the most valuable type-strain genomes for metagenomic binning, comparative biology and taxonomic classification.</title>
        <authorList>
            <person name="Goeker M."/>
        </authorList>
    </citation>
    <scope>NUCLEOTIDE SEQUENCE [LARGE SCALE GENOMIC DNA]</scope>
    <source>
        <strain evidence="2 3">DSM 21769</strain>
    </source>
</reference>
<feature type="transmembrane region" description="Helical" evidence="1">
    <location>
        <begin position="304"/>
        <end position="325"/>
    </location>
</feature>
<dbReference type="RefSeq" id="WP_184404995.1">
    <property type="nucleotide sequence ID" value="NZ_JACHHJ010000004.1"/>
</dbReference>
<organism evidence="2 3">
    <name type="scientific">Geomicrobium halophilum</name>
    <dbReference type="NCBI Taxonomy" id="549000"/>
    <lineage>
        <taxon>Bacteria</taxon>
        <taxon>Bacillati</taxon>
        <taxon>Bacillota</taxon>
        <taxon>Bacilli</taxon>
        <taxon>Bacillales</taxon>
        <taxon>Geomicrobium</taxon>
    </lineage>
</organism>
<evidence type="ECO:0000313" key="3">
    <source>
        <dbReference type="Proteomes" id="UP000568839"/>
    </source>
</evidence>
<name>A0A841Q0F3_9BACL</name>
<feature type="transmembrane region" description="Helical" evidence="1">
    <location>
        <begin position="6"/>
        <end position="25"/>
    </location>
</feature>
<feature type="transmembrane region" description="Helical" evidence="1">
    <location>
        <begin position="196"/>
        <end position="217"/>
    </location>
</feature>
<feature type="transmembrane region" description="Helical" evidence="1">
    <location>
        <begin position="143"/>
        <end position="163"/>
    </location>
</feature>
<dbReference type="Pfam" id="PF04346">
    <property type="entry name" value="EutH"/>
    <property type="match status" value="1"/>
</dbReference>